<evidence type="ECO:0000313" key="2">
    <source>
        <dbReference type="Proteomes" id="UP001202248"/>
    </source>
</evidence>
<keyword evidence="2" id="KW-1185">Reference proteome</keyword>
<dbReference type="RefSeq" id="WP_240830333.1">
    <property type="nucleotide sequence ID" value="NZ_JAKWBL010000002.1"/>
</dbReference>
<accession>A0ABS9SK04</accession>
<sequence length="92" mass="10261">MDSSSDFALVTINAWILATKKSISFARRHIYISRNFHGQAIIAFGVTTGVSTIINDGRRIFMFDTSGILLAQAQAPRGIVDQKFFMKVKMGY</sequence>
<proteinExistence type="predicted"/>
<dbReference type="Proteomes" id="UP001202248">
    <property type="component" value="Unassembled WGS sequence"/>
</dbReference>
<organism evidence="1 2">
    <name type="scientific">Niabella ginsengisoli</name>
    <dbReference type="NCBI Taxonomy" id="522298"/>
    <lineage>
        <taxon>Bacteria</taxon>
        <taxon>Pseudomonadati</taxon>
        <taxon>Bacteroidota</taxon>
        <taxon>Chitinophagia</taxon>
        <taxon>Chitinophagales</taxon>
        <taxon>Chitinophagaceae</taxon>
        <taxon>Niabella</taxon>
    </lineage>
</organism>
<evidence type="ECO:0000313" key="1">
    <source>
        <dbReference type="EMBL" id="MCH5598670.1"/>
    </source>
</evidence>
<evidence type="ECO:0008006" key="3">
    <source>
        <dbReference type="Google" id="ProtNLM"/>
    </source>
</evidence>
<protein>
    <recommendedName>
        <fullName evidence="3">CN hydrolase domain-containing protein</fullName>
    </recommendedName>
</protein>
<comment type="caution">
    <text evidence="1">The sequence shown here is derived from an EMBL/GenBank/DDBJ whole genome shotgun (WGS) entry which is preliminary data.</text>
</comment>
<dbReference type="EMBL" id="JAKWBL010000002">
    <property type="protein sequence ID" value="MCH5598670.1"/>
    <property type="molecule type" value="Genomic_DNA"/>
</dbReference>
<reference evidence="1 2" key="1">
    <citation type="submission" date="2022-02" db="EMBL/GenBank/DDBJ databases">
        <authorList>
            <person name="Min J."/>
        </authorList>
    </citation>
    <scope>NUCLEOTIDE SEQUENCE [LARGE SCALE GENOMIC DNA]</scope>
    <source>
        <strain evidence="1 2">GR10-1</strain>
    </source>
</reference>
<gene>
    <name evidence="1" type="ORF">MKP09_12475</name>
</gene>
<name>A0ABS9SK04_9BACT</name>